<dbReference type="AlphaFoldDB" id="A0A6A6YXD1"/>
<feature type="region of interest" description="Disordered" evidence="1">
    <location>
        <begin position="350"/>
        <end position="379"/>
    </location>
</feature>
<dbReference type="RefSeq" id="XP_033580570.1">
    <property type="nucleotide sequence ID" value="XM_033727203.1"/>
</dbReference>
<evidence type="ECO:0000256" key="1">
    <source>
        <dbReference type="SAM" id="MobiDB-lite"/>
    </source>
</evidence>
<dbReference type="GeneID" id="54468096"/>
<feature type="compositionally biased region" description="Basic and acidic residues" evidence="1">
    <location>
        <begin position="362"/>
        <end position="372"/>
    </location>
</feature>
<accession>A0A6A6YXD1</accession>
<proteinExistence type="predicted"/>
<evidence type="ECO:0000313" key="4">
    <source>
        <dbReference type="RefSeq" id="XP_033580570.1"/>
    </source>
</evidence>
<dbReference type="OrthoDB" id="10553300at2759"/>
<gene>
    <name evidence="2 4" type="ORF">BDZ99DRAFT_557531</name>
</gene>
<name>A0A6A6YXD1_9PEZI</name>
<keyword evidence="3" id="KW-1185">Reference proteome</keyword>
<reference evidence="4" key="3">
    <citation type="submission" date="2025-04" db="UniProtKB">
        <authorList>
            <consortium name="RefSeq"/>
        </authorList>
    </citation>
    <scope>IDENTIFICATION</scope>
    <source>
        <strain evidence="4">CBS 304.34</strain>
    </source>
</reference>
<protein>
    <submittedName>
        <fullName evidence="2 4">Uncharacterized protein</fullName>
    </submittedName>
</protein>
<feature type="region of interest" description="Disordered" evidence="1">
    <location>
        <begin position="273"/>
        <end position="299"/>
    </location>
</feature>
<reference evidence="4" key="2">
    <citation type="submission" date="2020-04" db="EMBL/GenBank/DDBJ databases">
        <authorList>
            <consortium name="NCBI Genome Project"/>
        </authorList>
    </citation>
    <scope>NUCLEOTIDE SEQUENCE</scope>
    <source>
        <strain evidence="4">CBS 304.34</strain>
    </source>
</reference>
<sequence length="579" mass="65690">MQRSPAIQPISNTLVRETGIDNLFNSIFRSADSTELPLATLTTNGESIKGVLNRLVAEDTPESYMSYLMLSTAFDFTSTRDTIKFVEVQTYIAKWMLPKLSAIELTYFAAINDFNDLLVAVHTKLEDDEDETVVFGEMLVFVMKFGAYWHKHNFMNAYRKYNGINTICGNVRAWSREEGTEGEGSEGRGGEAGTGNCALNLQETGFKESSGDSGNLRVPFYHYFQYLNDFWEPSRSVFSYHQYTHQPPLRTVADICLGASRASTAHLMRKQTLRPLNPHLRTSAPQHRRPSTSSIPDMYSQNHQKCGNSRLRTVGDSQPPQQIWEQPAYYIHGLYGKKVRSLDGIRQHHFAAATPKPASTRGKSEDLDREDSFPNEEDLIPGVLDDLLTPEEMMRRQSRVHVNSELPIPVPAANHPSDVRPISLQNILHVVNDAEPCDTLSQLQGFWHKNWSLQNRLFNLMADCAFEYTISRPQESVVVEAELRHMLVTRKLPSQSTVIGINKLRLALMMVLEREVTLAPLQKSTVYGEVLMFVMRFGADWQKYEALKLFRIWHGIPSADGDDIFDMSHHPDAPFVEGL</sequence>
<reference evidence="2 4" key="1">
    <citation type="journal article" date="2020" name="Stud. Mycol.">
        <title>101 Dothideomycetes genomes: a test case for predicting lifestyles and emergence of pathogens.</title>
        <authorList>
            <person name="Haridas S."/>
            <person name="Albert R."/>
            <person name="Binder M."/>
            <person name="Bloem J."/>
            <person name="Labutti K."/>
            <person name="Salamov A."/>
            <person name="Andreopoulos B."/>
            <person name="Baker S."/>
            <person name="Barry K."/>
            <person name="Bills G."/>
            <person name="Bluhm B."/>
            <person name="Cannon C."/>
            <person name="Castanera R."/>
            <person name="Culley D."/>
            <person name="Daum C."/>
            <person name="Ezra D."/>
            <person name="Gonzalez J."/>
            <person name="Henrissat B."/>
            <person name="Kuo A."/>
            <person name="Liang C."/>
            <person name="Lipzen A."/>
            <person name="Lutzoni F."/>
            <person name="Magnuson J."/>
            <person name="Mondo S."/>
            <person name="Nolan M."/>
            <person name="Ohm R."/>
            <person name="Pangilinan J."/>
            <person name="Park H.-J."/>
            <person name="Ramirez L."/>
            <person name="Alfaro M."/>
            <person name="Sun H."/>
            <person name="Tritt A."/>
            <person name="Yoshinaga Y."/>
            <person name="Zwiers L.-H."/>
            <person name="Turgeon B."/>
            <person name="Goodwin S."/>
            <person name="Spatafora J."/>
            <person name="Crous P."/>
            <person name="Grigoriev I."/>
        </authorList>
    </citation>
    <scope>NUCLEOTIDE SEQUENCE</scope>
    <source>
        <strain evidence="2 4">CBS 304.34</strain>
    </source>
</reference>
<evidence type="ECO:0000313" key="3">
    <source>
        <dbReference type="Proteomes" id="UP000504636"/>
    </source>
</evidence>
<dbReference type="EMBL" id="MU003696">
    <property type="protein sequence ID" value="KAF2813606.1"/>
    <property type="molecule type" value="Genomic_DNA"/>
</dbReference>
<organism evidence="2">
    <name type="scientific">Mytilinidion resinicola</name>
    <dbReference type="NCBI Taxonomy" id="574789"/>
    <lineage>
        <taxon>Eukaryota</taxon>
        <taxon>Fungi</taxon>
        <taxon>Dikarya</taxon>
        <taxon>Ascomycota</taxon>
        <taxon>Pezizomycotina</taxon>
        <taxon>Dothideomycetes</taxon>
        <taxon>Pleosporomycetidae</taxon>
        <taxon>Mytilinidiales</taxon>
        <taxon>Mytilinidiaceae</taxon>
        <taxon>Mytilinidion</taxon>
    </lineage>
</organism>
<dbReference type="Proteomes" id="UP000504636">
    <property type="component" value="Unplaced"/>
</dbReference>
<evidence type="ECO:0000313" key="2">
    <source>
        <dbReference type="EMBL" id="KAF2813606.1"/>
    </source>
</evidence>